<feature type="region of interest" description="Disordered" evidence="1">
    <location>
        <begin position="54"/>
        <end position="84"/>
    </location>
</feature>
<comment type="caution">
    <text evidence="2">The sequence shown here is derived from an EMBL/GenBank/DDBJ whole genome shotgun (WGS) entry which is preliminary data.</text>
</comment>
<feature type="region of interest" description="Disordered" evidence="1">
    <location>
        <begin position="1"/>
        <end position="24"/>
    </location>
</feature>
<organism evidence="2 3">
    <name type="scientific">Stylosanthes scabra</name>
    <dbReference type="NCBI Taxonomy" id="79078"/>
    <lineage>
        <taxon>Eukaryota</taxon>
        <taxon>Viridiplantae</taxon>
        <taxon>Streptophyta</taxon>
        <taxon>Embryophyta</taxon>
        <taxon>Tracheophyta</taxon>
        <taxon>Spermatophyta</taxon>
        <taxon>Magnoliopsida</taxon>
        <taxon>eudicotyledons</taxon>
        <taxon>Gunneridae</taxon>
        <taxon>Pentapetalae</taxon>
        <taxon>rosids</taxon>
        <taxon>fabids</taxon>
        <taxon>Fabales</taxon>
        <taxon>Fabaceae</taxon>
        <taxon>Papilionoideae</taxon>
        <taxon>50 kb inversion clade</taxon>
        <taxon>dalbergioids sensu lato</taxon>
        <taxon>Dalbergieae</taxon>
        <taxon>Pterocarpus clade</taxon>
        <taxon>Stylosanthes</taxon>
    </lineage>
</organism>
<feature type="compositionally biased region" description="Basic and acidic residues" evidence="1">
    <location>
        <begin position="54"/>
        <end position="65"/>
    </location>
</feature>
<name>A0ABU6ZCT9_9FABA</name>
<accession>A0ABU6ZCT9</accession>
<keyword evidence="3" id="KW-1185">Reference proteome</keyword>
<protein>
    <submittedName>
        <fullName evidence="2">Uncharacterized protein</fullName>
    </submittedName>
</protein>
<evidence type="ECO:0000256" key="1">
    <source>
        <dbReference type="SAM" id="MobiDB-lite"/>
    </source>
</evidence>
<dbReference type="EMBL" id="JASCZI010272062">
    <property type="protein sequence ID" value="MED6219766.1"/>
    <property type="molecule type" value="Genomic_DNA"/>
</dbReference>
<evidence type="ECO:0000313" key="2">
    <source>
        <dbReference type="EMBL" id="MED6219766.1"/>
    </source>
</evidence>
<dbReference type="Proteomes" id="UP001341840">
    <property type="component" value="Unassembled WGS sequence"/>
</dbReference>
<feature type="compositionally biased region" description="Basic and acidic residues" evidence="1">
    <location>
        <begin position="151"/>
        <end position="171"/>
    </location>
</feature>
<gene>
    <name evidence="2" type="ORF">PIB30_038795</name>
</gene>
<evidence type="ECO:0000313" key="3">
    <source>
        <dbReference type="Proteomes" id="UP001341840"/>
    </source>
</evidence>
<sequence>MNKKQRLTQINEGDGATRSPSETRMFDSFDNVSLGRIDSDNVVVKCPVVAVLQREDEHHENRNDAGVEVEDAEVDAPPPVDDVVQEEPQHEPLVVILPFQPEQPSNSEVEALPHVVEDEIEPEHQSGGATEDPGEHTEVEPNLINIQIPLHPEDQSGRATEDVAEHTELDP</sequence>
<feature type="region of interest" description="Disordered" evidence="1">
    <location>
        <begin position="114"/>
        <end position="171"/>
    </location>
</feature>
<proteinExistence type="predicted"/>
<reference evidence="2 3" key="1">
    <citation type="journal article" date="2023" name="Plants (Basel)">
        <title>Bridging the Gap: Combining Genomics and Transcriptomics Approaches to Understand Stylosanthes scabra, an Orphan Legume from the Brazilian Caatinga.</title>
        <authorList>
            <person name="Ferreira-Neto J.R.C."/>
            <person name="da Silva M.D."/>
            <person name="Binneck E."/>
            <person name="de Melo N.F."/>
            <person name="da Silva R.H."/>
            <person name="de Melo A.L.T.M."/>
            <person name="Pandolfi V."/>
            <person name="Bustamante F.O."/>
            <person name="Brasileiro-Vidal A.C."/>
            <person name="Benko-Iseppon A.M."/>
        </authorList>
    </citation>
    <scope>NUCLEOTIDE SEQUENCE [LARGE SCALE GENOMIC DNA]</scope>
    <source>
        <tissue evidence="2">Leaves</tissue>
    </source>
</reference>